<evidence type="ECO:0000256" key="3">
    <source>
        <dbReference type="ARBA" id="ARBA00022617"/>
    </source>
</evidence>
<feature type="binding site" description="axial binding residue" evidence="7">
    <location>
        <position position="277"/>
    </location>
    <ligand>
        <name>heme</name>
        <dbReference type="ChEBI" id="CHEBI:30413"/>
    </ligand>
    <ligandPart>
        <name>Fe</name>
        <dbReference type="ChEBI" id="CHEBI:18248"/>
    </ligandPart>
</feature>
<dbReference type="Pfam" id="PF00067">
    <property type="entry name" value="p450"/>
    <property type="match status" value="1"/>
</dbReference>
<dbReference type="SUPFAM" id="SSF48264">
    <property type="entry name" value="Cytochrome P450"/>
    <property type="match status" value="1"/>
</dbReference>
<dbReference type="GO" id="GO:0005506">
    <property type="term" value="F:iron ion binding"/>
    <property type="evidence" value="ECO:0007669"/>
    <property type="project" value="InterPro"/>
</dbReference>
<dbReference type="InterPro" id="IPR001128">
    <property type="entry name" value="Cyt_P450"/>
</dbReference>
<evidence type="ECO:0000256" key="6">
    <source>
        <dbReference type="ARBA" id="ARBA00023033"/>
    </source>
</evidence>
<dbReference type="OrthoDB" id="1470350at2759"/>
<dbReference type="STRING" id="158607.A0A2P5HHB6"/>
<dbReference type="EMBL" id="MAVT02002099">
    <property type="protein sequence ID" value="POS69639.1"/>
    <property type="molecule type" value="Genomic_DNA"/>
</dbReference>
<reference evidence="8" key="1">
    <citation type="submission" date="2017-09" db="EMBL/GenBank/DDBJ databases">
        <title>Polyketide synthases of a Diaporthe helianthi virulent isolate.</title>
        <authorList>
            <person name="Baroncelli R."/>
        </authorList>
    </citation>
    <scope>NUCLEOTIDE SEQUENCE [LARGE SCALE GENOMIC DNA]</scope>
    <source>
        <strain evidence="8">7/96</strain>
    </source>
</reference>
<evidence type="ECO:0000256" key="7">
    <source>
        <dbReference type="PIRSR" id="PIRSR602403-1"/>
    </source>
</evidence>
<evidence type="ECO:0000256" key="2">
    <source>
        <dbReference type="ARBA" id="ARBA00010617"/>
    </source>
</evidence>
<protein>
    <recommendedName>
        <fullName evidence="10">Cytochrome P450</fullName>
    </recommendedName>
</protein>
<evidence type="ECO:0000256" key="5">
    <source>
        <dbReference type="ARBA" id="ARBA00023004"/>
    </source>
</evidence>
<keyword evidence="3 7" id="KW-0349">Heme</keyword>
<dbReference type="InterPro" id="IPR036396">
    <property type="entry name" value="Cyt_P450_sf"/>
</dbReference>
<gene>
    <name evidence="8" type="ORF">DHEL01_v211967</name>
</gene>
<evidence type="ECO:0000256" key="4">
    <source>
        <dbReference type="ARBA" id="ARBA00022723"/>
    </source>
</evidence>
<dbReference type="Proteomes" id="UP000094444">
    <property type="component" value="Unassembled WGS sequence"/>
</dbReference>
<comment type="caution">
    <text evidence="8">The sequence shown here is derived from an EMBL/GenBank/DDBJ whole genome shotgun (WGS) entry which is preliminary data.</text>
</comment>
<proteinExistence type="inferred from homology"/>
<accession>A0A2P5HHB6</accession>
<dbReference type="InterPro" id="IPR050529">
    <property type="entry name" value="CYP450_sterol_14alpha_dmase"/>
</dbReference>
<evidence type="ECO:0008006" key="10">
    <source>
        <dbReference type="Google" id="ProtNLM"/>
    </source>
</evidence>
<sequence length="338" mass="38446">MSLHPSFARDLWEFDNCLESFKLPSIMIPETLRIRESLVEKLKIWYEYARNHFHEHMISEDGDGDPIWGSSLIRHRQMTLLKVDGQDDDSLARVDLGLAWASVGNVVPSSICAAFHVFKDPLLLARVRDAAEKHTRQTTGAEINIKALASDPLLLSVYAETLRLYIKVHAAFMSPHEDVTLGKWLLPKGGIAVISSEPAHMDATFWNTKNGKHPLHTFWADRFLVKDSDPSSGPILPEVRRTLSLARDSANDRDEPYFSTEGCEGSWIPYGGGHSMCPGRFFSKHVMTITSSLIAQRFDIEILCDSIEWWSRRYGIGAQIFGNKLPFRIRRRNVERKK</sequence>
<evidence type="ECO:0000313" key="9">
    <source>
        <dbReference type="Proteomes" id="UP000094444"/>
    </source>
</evidence>
<keyword evidence="4 7" id="KW-0479">Metal-binding</keyword>
<evidence type="ECO:0000313" key="8">
    <source>
        <dbReference type="EMBL" id="POS69639.1"/>
    </source>
</evidence>
<keyword evidence="6" id="KW-0503">Monooxygenase</keyword>
<dbReference type="InParanoid" id="A0A2P5HHB6"/>
<dbReference type="GO" id="GO:0016705">
    <property type="term" value="F:oxidoreductase activity, acting on paired donors, with incorporation or reduction of molecular oxygen"/>
    <property type="evidence" value="ECO:0007669"/>
    <property type="project" value="InterPro"/>
</dbReference>
<keyword evidence="9" id="KW-1185">Reference proteome</keyword>
<keyword evidence="6" id="KW-0560">Oxidoreductase</keyword>
<dbReference type="GO" id="GO:0008395">
    <property type="term" value="F:steroid hydroxylase activity"/>
    <property type="evidence" value="ECO:0007669"/>
    <property type="project" value="TreeGrafter"/>
</dbReference>
<dbReference type="GO" id="GO:0020037">
    <property type="term" value="F:heme binding"/>
    <property type="evidence" value="ECO:0007669"/>
    <property type="project" value="InterPro"/>
</dbReference>
<keyword evidence="5 7" id="KW-0408">Iron</keyword>
<dbReference type="Gene3D" id="1.10.630.10">
    <property type="entry name" value="Cytochrome P450"/>
    <property type="match status" value="1"/>
</dbReference>
<organism evidence="8 9">
    <name type="scientific">Diaporthe helianthi</name>
    <dbReference type="NCBI Taxonomy" id="158607"/>
    <lineage>
        <taxon>Eukaryota</taxon>
        <taxon>Fungi</taxon>
        <taxon>Dikarya</taxon>
        <taxon>Ascomycota</taxon>
        <taxon>Pezizomycotina</taxon>
        <taxon>Sordariomycetes</taxon>
        <taxon>Sordariomycetidae</taxon>
        <taxon>Diaporthales</taxon>
        <taxon>Diaporthaceae</taxon>
        <taxon>Diaporthe</taxon>
    </lineage>
</organism>
<evidence type="ECO:0000256" key="1">
    <source>
        <dbReference type="ARBA" id="ARBA00001971"/>
    </source>
</evidence>
<dbReference type="PANTHER" id="PTHR24304">
    <property type="entry name" value="CYTOCHROME P450 FAMILY 7"/>
    <property type="match status" value="1"/>
</dbReference>
<dbReference type="AlphaFoldDB" id="A0A2P5HHB6"/>
<comment type="similarity">
    <text evidence="2">Belongs to the cytochrome P450 family.</text>
</comment>
<dbReference type="PRINTS" id="PR00465">
    <property type="entry name" value="EP450IV"/>
</dbReference>
<name>A0A2P5HHB6_DIAHE</name>
<dbReference type="PANTHER" id="PTHR24304:SF2">
    <property type="entry name" value="24-HYDROXYCHOLESTEROL 7-ALPHA-HYDROXYLASE"/>
    <property type="match status" value="1"/>
</dbReference>
<comment type="cofactor">
    <cofactor evidence="1 7">
        <name>heme</name>
        <dbReference type="ChEBI" id="CHEBI:30413"/>
    </cofactor>
</comment>
<dbReference type="InterPro" id="IPR002403">
    <property type="entry name" value="Cyt_P450_E_grp-IV"/>
</dbReference>